<evidence type="ECO:0000256" key="2">
    <source>
        <dbReference type="SAM" id="Phobius"/>
    </source>
</evidence>
<dbReference type="InterPro" id="IPR003148">
    <property type="entry name" value="RCK_N"/>
</dbReference>
<dbReference type="GO" id="GO:0005886">
    <property type="term" value="C:plasma membrane"/>
    <property type="evidence" value="ECO:0007669"/>
    <property type="project" value="UniProtKB-SubCell"/>
</dbReference>
<dbReference type="SUPFAM" id="SSF116726">
    <property type="entry name" value="TrkA C-terminal domain-like"/>
    <property type="match status" value="1"/>
</dbReference>
<dbReference type="GO" id="GO:0008324">
    <property type="term" value="F:monoatomic cation transmembrane transporter activity"/>
    <property type="evidence" value="ECO:0007669"/>
    <property type="project" value="InterPro"/>
</dbReference>
<dbReference type="Proteomes" id="UP000036458">
    <property type="component" value="Chromosome"/>
</dbReference>
<feature type="domain" description="RCK N-terminal" evidence="3">
    <location>
        <begin position="111"/>
        <end position="231"/>
    </location>
</feature>
<feature type="transmembrane region" description="Helical" evidence="2">
    <location>
        <begin position="69"/>
        <end position="90"/>
    </location>
</feature>
<keyword evidence="2" id="KW-1133">Transmembrane helix</keyword>
<feature type="transmembrane region" description="Helical" evidence="2">
    <location>
        <begin position="12"/>
        <end position="32"/>
    </location>
</feature>
<dbReference type="InterPro" id="IPR006037">
    <property type="entry name" value="RCK_C"/>
</dbReference>
<keyword evidence="6" id="KW-1185">Reference proteome</keyword>
<dbReference type="InterPro" id="IPR036291">
    <property type="entry name" value="NAD(P)-bd_dom_sf"/>
</dbReference>
<dbReference type="EMBL" id="CP010777">
    <property type="protein sequence ID" value="AKQ46326.1"/>
    <property type="molecule type" value="Genomic_DNA"/>
</dbReference>
<evidence type="ECO:0000313" key="6">
    <source>
        <dbReference type="Proteomes" id="UP000036458"/>
    </source>
</evidence>
<dbReference type="InterPro" id="IPR013099">
    <property type="entry name" value="K_chnl_dom"/>
</dbReference>
<dbReference type="OrthoDB" id="9781411at2"/>
<feature type="domain" description="RCK C-terminal" evidence="4">
    <location>
        <begin position="253"/>
        <end position="340"/>
    </location>
</feature>
<reference evidence="5 6" key="1">
    <citation type="submission" date="2015-01" db="EMBL/GenBank/DDBJ databases">
        <title>Rufibacter sp./DG31D/ whole genome sequencing.</title>
        <authorList>
            <person name="Kim M.K."/>
            <person name="Srinivasan S."/>
            <person name="Lee J.-J."/>
        </authorList>
    </citation>
    <scope>NUCLEOTIDE SEQUENCE [LARGE SCALE GENOMIC DNA]</scope>
    <source>
        <strain evidence="5 6">DG31D</strain>
    </source>
</reference>
<dbReference type="RefSeq" id="WP_076606485.1">
    <property type="nucleotide sequence ID" value="NZ_CP010777.1"/>
</dbReference>
<dbReference type="PROSITE" id="PS51201">
    <property type="entry name" value="RCK_N"/>
    <property type="match status" value="1"/>
</dbReference>
<dbReference type="SUPFAM" id="SSF81324">
    <property type="entry name" value="Voltage-gated potassium channels"/>
    <property type="match status" value="1"/>
</dbReference>
<protein>
    <recommendedName>
        <fullName evidence="7">Potassium channel protein</fullName>
    </recommendedName>
</protein>
<name>A0A0H4W7B6_9BACT</name>
<keyword evidence="2" id="KW-0472">Membrane</keyword>
<dbReference type="GO" id="GO:0006813">
    <property type="term" value="P:potassium ion transport"/>
    <property type="evidence" value="ECO:0007669"/>
    <property type="project" value="InterPro"/>
</dbReference>
<evidence type="ECO:0008006" key="7">
    <source>
        <dbReference type="Google" id="ProtNLM"/>
    </source>
</evidence>
<dbReference type="AlphaFoldDB" id="A0A0H4W7B6"/>
<accession>A0A0H4W7B6</accession>
<organism evidence="5 6">
    <name type="scientific">Rufibacter radiotolerans</name>
    <dbReference type="NCBI Taxonomy" id="1379910"/>
    <lineage>
        <taxon>Bacteria</taxon>
        <taxon>Pseudomonadati</taxon>
        <taxon>Bacteroidota</taxon>
        <taxon>Cytophagia</taxon>
        <taxon>Cytophagales</taxon>
        <taxon>Hymenobacteraceae</taxon>
        <taxon>Rufibacter</taxon>
    </lineage>
</organism>
<dbReference type="Pfam" id="PF02080">
    <property type="entry name" value="TrkA_C"/>
    <property type="match status" value="1"/>
</dbReference>
<dbReference type="SUPFAM" id="SSF51735">
    <property type="entry name" value="NAD(P)-binding Rossmann-fold domains"/>
    <property type="match status" value="1"/>
</dbReference>
<dbReference type="InterPro" id="IPR036721">
    <property type="entry name" value="RCK_C_sf"/>
</dbReference>
<comment type="subcellular location">
    <subcellularLocation>
        <location evidence="1">Cell membrane</location>
        <topology evidence="1">Multi-pass membrane protein</topology>
    </subcellularLocation>
</comment>
<evidence type="ECO:0000256" key="1">
    <source>
        <dbReference type="ARBA" id="ARBA00004651"/>
    </source>
</evidence>
<dbReference type="PATRIC" id="fig|1379910.4.peg.2814"/>
<dbReference type="Gene3D" id="3.30.70.1450">
    <property type="entry name" value="Regulator of K+ conductance, C-terminal domain"/>
    <property type="match status" value="1"/>
</dbReference>
<proteinExistence type="predicted"/>
<evidence type="ECO:0000313" key="5">
    <source>
        <dbReference type="EMBL" id="AKQ46326.1"/>
    </source>
</evidence>
<gene>
    <name evidence="5" type="ORF">TH63_12965</name>
</gene>
<dbReference type="InterPro" id="IPR050721">
    <property type="entry name" value="Trk_Ktr_HKT_K-transport"/>
</dbReference>
<dbReference type="Gene3D" id="1.10.287.70">
    <property type="match status" value="1"/>
</dbReference>
<dbReference type="Pfam" id="PF07885">
    <property type="entry name" value="Ion_trans_2"/>
    <property type="match status" value="1"/>
</dbReference>
<dbReference type="PANTHER" id="PTHR43833:SF9">
    <property type="entry name" value="POTASSIUM CHANNEL PROTEIN YUGO-RELATED"/>
    <property type="match status" value="1"/>
</dbReference>
<dbReference type="Pfam" id="PF02254">
    <property type="entry name" value="TrkA_N"/>
    <property type="match status" value="1"/>
</dbReference>
<dbReference type="Gene3D" id="3.40.50.720">
    <property type="entry name" value="NAD(P)-binding Rossmann-like Domain"/>
    <property type="match status" value="1"/>
</dbReference>
<keyword evidence="2" id="KW-0812">Transmembrane</keyword>
<dbReference type="PANTHER" id="PTHR43833">
    <property type="entry name" value="POTASSIUM CHANNEL PROTEIN 2-RELATED-RELATED"/>
    <property type="match status" value="1"/>
</dbReference>
<dbReference type="PROSITE" id="PS51202">
    <property type="entry name" value="RCK_C"/>
    <property type="match status" value="1"/>
</dbReference>
<sequence>MRWRQLKLYRFFWAFGLIIFSLVTGVVAYQVLEGYTLAEAFYMTVITVSTTGFAEVHPLSPEGRLFTSVYILANIGLLAYTVSVVSTYLFEGELRSIWKNYMNEREIKSFSGHVIVCGYGRNGSKATRDLLASGERIVVIEQNQELIAAGEPLQEGKLNFLLGDATEDLLLEQAGVRHAKALISTLPKDADNVFVALTARGLNPKLEIIARASEKTTEQKLFRAGANHVVMPDEIGGSHMASLITQPQVIHFLSLLNGSGPNKMHLEEVHLDQLAKDLRDLTIRELDLRNRTGATLIGLNRHGSEFLVSPDADTRLQAGDVLILLGSRGQIEAFTKIFAGSRV</sequence>
<evidence type="ECO:0000259" key="3">
    <source>
        <dbReference type="PROSITE" id="PS51201"/>
    </source>
</evidence>
<dbReference type="KEGG" id="ruf:TH63_12965"/>
<dbReference type="STRING" id="1379910.TH63_12965"/>
<evidence type="ECO:0000259" key="4">
    <source>
        <dbReference type="PROSITE" id="PS51202"/>
    </source>
</evidence>